<feature type="compositionally biased region" description="Polar residues" evidence="1">
    <location>
        <begin position="122"/>
        <end position="136"/>
    </location>
</feature>
<keyword evidence="3" id="KW-1185">Reference proteome</keyword>
<reference evidence="2 3" key="1">
    <citation type="submission" date="2017-04" db="EMBL/GenBank/DDBJ databases">
        <title>Draft genome sequence of Marssonina coronaria NL1: causal agent of apple blotch.</title>
        <authorList>
            <person name="Cheng Q."/>
        </authorList>
    </citation>
    <scope>NUCLEOTIDE SEQUENCE [LARGE SCALE GENOMIC DNA]</scope>
    <source>
        <strain evidence="2 3">NL1</strain>
    </source>
</reference>
<name>A0A218Z778_9HELO</name>
<feature type="region of interest" description="Disordered" evidence="1">
    <location>
        <begin position="15"/>
        <end position="55"/>
    </location>
</feature>
<feature type="compositionally biased region" description="Basic and acidic residues" evidence="1">
    <location>
        <begin position="182"/>
        <end position="191"/>
    </location>
</feature>
<proteinExistence type="predicted"/>
<comment type="caution">
    <text evidence="2">The sequence shown here is derived from an EMBL/GenBank/DDBJ whole genome shotgun (WGS) entry which is preliminary data.</text>
</comment>
<feature type="compositionally biased region" description="Basic and acidic residues" evidence="1">
    <location>
        <begin position="27"/>
        <end position="36"/>
    </location>
</feature>
<feature type="region of interest" description="Disordered" evidence="1">
    <location>
        <begin position="182"/>
        <end position="204"/>
    </location>
</feature>
<evidence type="ECO:0000256" key="1">
    <source>
        <dbReference type="SAM" id="MobiDB-lite"/>
    </source>
</evidence>
<evidence type="ECO:0000313" key="3">
    <source>
        <dbReference type="Proteomes" id="UP000242519"/>
    </source>
</evidence>
<sequence length="486" mass="53468">MHLHLALFRNSYDAPHHNTLIFPGGHDPTENGRSEGKPPQTTVLAAPRSTDEPDATVMLTGRSHDIEMESLDHGTDSLETVSSSPNRSSLDTLHEEDEDGDTCPRPDCNSASSVCEGIGTDSGSFKSCRSEPSTPDLQIDRPFFGSESPESKLRWSDPSNRQIKGAIVAERTPFVISTLEAREHESCRRSNSDQSLRGKRSVEHPRVRNRARHEVVNAPSIEVEASSVEALPLKATRKLDSEKSPVLSLTLATQESHPRTLQRRRSVLDRFGRKVWLHYNPDERINEVRLDEDGNYYVYGDAGLRIKLASGQVHDENTSQPYCVSNGHKVNISKMQSTNSQNPLEVLTKSRDVVPDLIRKSMLRDRKAPSVDADIVPNTQMLPGKKKPPPSAPLGNVPVSSGQARASSSHGKAITNAPRPGSAVLKGVADKSKSAKTYSTMSGGSTASITSSVRMEREKKLRRARRRDSLRQAPGKLMRMITRKGG</sequence>
<dbReference type="OrthoDB" id="3554504at2759"/>
<protein>
    <submittedName>
        <fullName evidence="2">Uncharacterized protein</fullName>
    </submittedName>
</protein>
<feature type="region of interest" description="Disordered" evidence="1">
    <location>
        <begin position="73"/>
        <end position="107"/>
    </location>
</feature>
<feature type="region of interest" description="Disordered" evidence="1">
    <location>
        <begin position="365"/>
        <end position="486"/>
    </location>
</feature>
<feature type="compositionally biased region" description="Polar residues" evidence="1">
    <location>
        <begin position="435"/>
        <end position="453"/>
    </location>
</feature>
<accession>A0A218Z778</accession>
<dbReference type="InParanoid" id="A0A218Z778"/>
<dbReference type="EMBL" id="MZNU01000176">
    <property type="protein sequence ID" value="OWP03564.1"/>
    <property type="molecule type" value="Genomic_DNA"/>
</dbReference>
<feature type="region of interest" description="Disordered" evidence="1">
    <location>
        <begin position="122"/>
        <end position="157"/>
    </location>
</feature>
<evidence type="ECO:0000313" key="2">
    <source>
        <dbReference type="EMBL" id="OWP03564.1"/>
    </source>
</evidence>
<feature type="compositionally biased region" description="Polar residues" evidence="1">
    <location>
        <begin position="398"/>
        <end position="410"/>
    </location>
</feature>
<feature type="compositionally biased region" description="Polar residues" evidence="1">
    <location>
        <begin position="77"/>
        <end position="91"/>
    </location>
</feature>
<organism evidence="2 3">
    <name type="scientific">Diplocarpon coronariae</name>
    <dbReference type="NCBI Taxonomy" id="2795749"/>
    <lineage>
        <taxon>Eukaryota</taxon>
        <taxon>Fungi</taxon>
        <taxon>Dikarya</taxon>
        <taxon>Ascomycota</taxon>
        <taxon>Pezizomycotina</taxon>
        <taxon>Leotiomycetes</taxon>
        <taxon>Helotiales</taxon>
        <taxon>Drepanopezizaceae</taxon>
        <taxon>Diplocarpon</taxon>
    </lineage>
</organism>
<gene>
    <name evidence="2" type="ORF">B2J93_7582</name>
</gene>
<dbReference type="AlphaFoldDB" id="A0A218Z778"/>
<dbReference type="Proteomes" id="UP000242519">
    <property type="component" value="Unassembled WGS sequence"/>
</dbReference>